<sequence>MIQIIFTYKERYQVLILSM</sequence>
<dbReference type="Proteomes" id="UP000095283">
    <property type="component" value="Unplaced"/>
</dbReference>
<protein>
    <submittedName>
        <fullName evidence="2">Uncharacterized protein</fullName>
    </submittedName>
</protein>
<dbReference type="WBParaSite" id="Hba_00139">
    <property type="protein sequence ID" value="Hba_00139"/>
    <property type="gene ID" value="Hba_00139"/>
</dbReference>
<keyword evidence="1" id="KW-1185">Reference proteome</keyword>
<evidence type="ECO:0000313" key="2">
    <source>
        <dbReference type="WBParaSite" id="Hba_00139"/>
    </source>
</evidence>
<name>A0A1I7W692_HETBA</name>
<reference evidence="2" key="1">
    <citation type="submission" date="2016-11" db="UniProtKB">
        <authorList>
            <consortium name="WormBaseParasite"/>
        </authorList>
    </citation>
    <scope>IDENTIFICATION</scope>
</reference>
<proteinExistence type="predicted"/>
<organism evidence="1 2">
    <name type="scientific">Heterorhabditis bacteriophora</name>
    <name type="common">Entomopathogenic nematode worm</name>
    <dbReference type="NCBI Taxonomy" id="37862"/>
    <lineage>
        <taxon>Eukaryota</taxon>
        <taxon>Metazoa</taxon>
        <taxon>Ecdysozoa</taxon>
        <taxon>Nematoda</taxon>
        <taxon>Chromadorea</taxon>
        <taxon>Rhabditida</taxon>
        <taxon>Rhabditina</taxon>
        <taxon>Rhabditomorpha</taxon>
        <taxon>Strongyloidea</taxon>
        <taxon>Heterorhabditidae</taxon>
        <taxon>Heterorhabditis</taxon>
    </lineage>
</organism>
<evidence type="ECO:0000313" key="1">
    <source>
        <dbReference type="Proteomes" id="UP000095283"/>
    </source>
</evidence>
<accession>A0A1I7W692</accession>
<dbReference type="AlphaFoldDB" id="A0A1I7W692"/>